<evidence type="ECO:0000313" key="2">
    <source>
        <dbReference type="EMBL" id="MFK7003394.1"/>
    </source>
</evidence>
<comment type="caution">
    <text evidence="2">The sequence shown here is derived from an EMBL/GenBank/DDBJ whole genome shotgun (WGS) entry which is preliminary data.</text>
</comment>
<keyword evidence="1" id="KW-0472">Membrane</keyword>
<feature type="transmembrane region" description="Helical" evidence="1">
    <location>
        <begin position="92"/>
        <end position="110"/>
    </location>
</feature>
<feature type="transmembrane region" description="Helical" evidence="1">
    <location>
        <begin position="144"/>
        <end position="163"/>
    </location>
</feature>
<sequence length="416" mass="48334">MNVILLLIFAFLVYILWKNNTIFPFSFIFSLFWFLNIFSSEIFFSDVSFSQNIYVFLLGACIMTSLGELIFGSKKMPNGIGVVFESTIKKRFFYVFLAIGMVYPVEILYINGLSLDVFLSFDSILEANTTLAESRYDEQSKTSILSQLTLIFLYLTPLWGGMVFKNEKKFKFFLLSILPSLIVLLTQNTKFVFVVGLSLFFVGRLTYILLFEGELPKLKMKALVNYLLMFFLIYSLIIVSFVFRTGNFTESSFKYANVKFAEYVSYVPAFDMWLVEDYNSDSFLEFQYGVKTFYGIANAIGIQKREIGVFNDFKRIETNKEEVITNVYTVFRFHIEDFGILGTYCFLFFISSIFAFFRSNQRELPLLSIVVVASLLFYIFDSYVSSIWAYASFILLFVVFYFALKVSCKKVSNDQF</sequence>
<feature type="transmembrane region" description="Helical" evidence="1">
    <location>
        <begin position="386"/>
        <end position="404"/>
    </location>
</feature>
<gene>
    <name evidence="2" type="ORF">V3467_05955</name>
</gene>
<keyword evidence="1" id="KW-0812">Transmembrane</keyword>
<dbReference type="NCBIfam" id="TIGR04370">
    <property type="entry name" value="glyco_rpt_poly"/>
    <property type="match status" value="1"/>
</dbReference>
<evidence type="ECO:0000313" key="3">
    <source>
        <dbReference type="Proteomes" id="UP001621713"/>
    </source>
</evidence>
<keyword evidence="3" id="KW-1185">Reference proteome</keyword>
<protein>
    <submittedName>
        <fullName evidence="2">O-antigen polymerase</fullName>
    </submittedName>
</protein>
<dbReference type="RefSeq" id="WP_088466747.1">
    <property type="nucleotide sequence ID" value="NZ_JAZHOJ010000009.1"/>
</dbReference>
<feature type="transmembrane region" description="Helical" evidence="1">
    <location>
        <begin position="170"/>
        <end position="186"/>
    </location>
</feature>
<feature type="transmembrane region" description="Helical" evidence="1">
    <location>
        <begin position="364"/>
        <end position="380"/>
    </location>
</feature>
<name>A0ABW8PI89_9FLAO</name>
<feature type="transmembrane region" description="Helical" evidence="1">
    <location>
        <begin position="53"/>
        <end position="71"/>
    </location>
</feature>
<feature type="transmembrane region" description="Helical" evidence="1">
    <location>
        <begin position="223"/>
        <end position="243"/>
    </location>
</feature>
<dbReference type="EMBL" id="JAZHOJ010000009">
    <property type="protein sequence ID" value="MFK7003394.1"/>
    <property type="molecule type" value="Genomic_DNA"/>
</dbReference>
<feature type="transmembrane region" description="Helical" evidence="1">
    <location>
        <begin position="338"/>
        <end position="357"/>
    </location>
</feature>
<reference evidence="2 3" key="1">
    <citation type="submission" date="2024-02" db="EMBL/GenBank/DDBJ databases">
        <title>Comparative Genomic Analysis of Flavobacterium Species Causing Columnaris Disease of Freshwater Fish in Thailand: Insights into Virulence and Resistance Mechanisms.</title>
        <authorList>
            <person name="Nguyen D."/>
            <person name="Chokmangmeepisarn P."/>
            <person name="Khianchaikhan K."/>
            <person name="Morishita M."/>
            <person name="Bunnoy A."/>
            <person name="Rodkhum C."/>
        </authorList>
    </citation>
    <scope>NUCLEOTIDE SEQUENCE [LARGE SCALE GENOMIC DNA]</scope>
    <source>
        <strain evidence="2 3">PCBSB2203</strain>
    </source>
</reference>
<evidence type="ECO:0000256" key="1">
    <source>
        <dbReference type="SAM" id="Phobius"/>
    </source>
</evidence>
<keyword evidence="1" id="KW-1133">Transmembrane helix</keyword>
<feature type="transmembrane region" description="Helical" evidence="1">
    <location>
        <begin position="192"/>
        <end position="211"/>
    </location>
</feature>
<accession>A0ABW8PI89</accession>
<proteinExistence type="predicted"/>
<organism evidence="2 3">
    <name type="scientific">Flavobacterium covae</name>
    <dbReference type="NCBI Taxonomy" id="2906076"/>
    <lineage>
        <taxon>Bacteria</taxon>
        <taxon>Pseudomonadati</taxon>
        <taxon>Bacteroidota</taxon>
        <taxon>Flavobacteriia</taxon>
        <taxon>Flavobacteriales</taxon>
        <taxon>Flavobacteriaceae</taxon>
        <taxon>Flavobacterium</taxon>
    </lineage>
</organism>
<feature type="transmembrane region" description="Helical" evidence="1">
    <location>
        <begin position="7"/>
        <end position="33"/>
    </location>
</feature>
<dbReference type="Proteomes" id="UP001621713">
    <property type="component" value="Unassembled WGS sequence"/>
</dbReference>